<feature type="region of interest" description="Disordered" evidence="1">
    <location>
        <begin position="1"/>
        <end position="22"/>
    </location>
</feature>
<organism evidence="2 3">
    <name type="scientific">Chitinimonas arctica</name>
    <dbReference type="NCBI Taxonomy" id="2594795"/>
    <lineage>
        <taxon>Bacteria</taxon>
        <taxon>Pseudomonadati</taxon>
        <taxon>Pseudomonadota</taxon>
        <taxon>Betaproteobacteria</taxon>
        <taxon>Neisseriales</taxon>
        <taxon>Chitinibacteraceae</taxon>
        <taxon>Chitinimonas</taxon>
    </lineage>
</organism>
<feature type="compositionally biased region" description="Basic and acidic residues" evidence="1">
    <location>
        <begin position="10"/>
        <end position="20"/>
    </location>
</feature>
<keyword evidence="3" id="KW-1185">Reference proteome</keyword>
<dbReference type="Proteomes" id="UP000317550">
    <property type="component" value="Chromosome"/>
</dbReference>
<sequence>MTKTTLSSLERNRDDSDYRRLPKRGRNIADALAMPDVEEVEFDPPRIAIDCTEADLS</sequence>
<reference evidence="3" key="1">
    <citation type="submission" date="2019-07" db="EMBL/GenBank/DDBJ databases">
        <title>Chitinimonas sp. nov., isolated from Ny-Alesund, arctica soil.</title>
        <authorList>
            <person name="Xu Q."/>
            <person name="Peng F."/>
        </authorList>
    </citation>
    <scope>NUCLEOTIDE SEQUENCE [LARGE SCALE GENOMIC DNA]</scope>
    <source>
        <strain evidence="3">R3-44</strain>
    </source>
</reference>
<protein>
    <submittedName>
        <fullName evidence="2">Prevent-host-death protein</fullName>
    </submittedName>
</protein>
<evidence type="ECO:0000256" key="1">
    <source>
        <dbReference type="SAM" id="MobiDB-lite"/>
    </source>
</evidence>
<evidence type="ECO:0000313" key="3">
    <source>
        <dbReference type="Proteomes" id="UP000317550"/>
    </source>
</evidence>
<dbReference type="OrthoDB" id="72009at2"/>
<name>A0A516SB45_9NEIS</name>
<accession>A0A516SB45</accession>
<evidence type="ECO:0000313" key="2">
    <source>
        <dbReference type="EMBL" id="QDQ25365.1"/>
    </source>
</evidence>
<dbReference type="KEGG" id="cari:FNU76_02785"/>
<gene>
    <name evidence="2" type="ORF">FNU76_02785</name>
</gene>
<proteinExistence type="predicted"/>
<dbReference type="AlphaFoldDB" id="A0A516SB45"/>
<dbReference type="EMBL" id="CP041730">
    <property type="protein sequence ID" value="QDQ25365.1"/>
    <property type="molecule type" value="Genomic_DNA"/>
</dbReference>